<evidence type="ECO:0000313" key="3">
    <source>
        <dbReference type="EMBL" id="KAK7472628.1"/>
    </source>
</evidence>
<dbReference type="Proteomes" id="UP001498398">
    <property type="component" value="Unassembled WGS sequence"/>
</dbReference>
<accession>A0ABR1K5A9</accession>
<dbReference type="EMBL" id="JBANRG010000001">
    <property type="protein sequence ID" value="KAK7472628.1"/>
    <property type="molecule type" value="Genomic_DNA"/>
</dbReference>
<dbReference type="Pfam" id="PF09995">
    <property type="entry name" value="MPAB_Lcp_cat"/>
    <property type="match status" value="1"/>
</dbReference>
<protein>
    <recommendedName>
        <fullName evidence="2">ER-bound oxygenase mpaB/mpaB'/Rubber oxygenase catalytic domain-containing protein</fullName>
    </recommendedName>
</protein>
<dbReference type="PANTHER" id="PTHR37539:SF1">
    <property type="entry name" value="ER-BOUND OXYGENASE MPAB_MPAB'_RUBBER OXYGENASE CATALYTIC DOMAIN-CONTAINING PROTEIN"/>
    <property type="match status" value="1"/>
</dbReference>
<sequence length="485" mass="54737">MVRTVLHSSDTLGLKDGDIVRAFGHRSFVWDADCVDEATAMRWRSQSDPLCDAALEELFRDGSPVGVDLFDRLIAFVTKKGDPDSAPSKFYSSVCELPPSGIRASDEQAEAGRAFFLDYSIQILQALLYYSLAGGFASPRIVRTLQKISYLVPAGGNDDLSSAQNDRTFRRLLETFQFVLEIMRCVAPAPEEKGSVHLQPGGDGWKSIIRVRLLHGVARAKVRAKMQEEPDFIPISQEDMSATLASFSTIPLWTLDKLGISYNKQDAEAYVALWRHVGFYMGVSPDILQRHFSSAHVSDKFLSSLGIYVFSRDLGDEESLIHAPTVPVLRAASYRPPFHSSFEWNCAITRDLLGTSLANHLDVPQTSLPMKIRLRIVLMAQRYPVFFAQWYGKFRKGWLEKRRYVYGLGMALTLRGQLGMRKTKFRPVEKVEEAHWEDEKVSPDYETGKALTKCWREVIAEMVLVTLGILGLVAYMVYSLMTYKF</sequence>
<dbReference type="InterPro" id="IPR037473">
    <property type="entry name" value="Lcp-like"/>
</dbReference>
<proteinExistence type="predicted"/>
<gene>
    <name evidence="3" type="ORF">VKT23_000741</name>
</gene>
<keyword evidence="1" id="KW-0812">Transmembrane</keyword>
<evidence type="ECO:0000256" key="1">
    <source>
        <dbReference type="SAM" id="Phobius"/>
    </source>
</evidence>
<organism evidence="3 4">
    <name type="scientific">Marasmiellus scandens</name>
    <dbReference type="NCBI Taxonomy" id="2682957"/>
    <lineage>
        <taxon>Eukaryota</taxon>
        <taxon>Fungi</taxon>
        <taxon>Dikarya</taxon>
        <taxon>Basidiomycota</taxon>
        <taxon>Agaricomycotina</taxon>
        <taxon>Agaricomycetes</taxon>
        <taxon>Agaricomycetidae</taxon>
        <taxon>Agaricales</taxon>
        <taxon>Marasmiineae</taxon>
        <taxon>Omphalotaceae</taxon>
        <taxon>Marasmiellus</taxon>
    </lineage>
</organism>
<reference evidence="3 4" key="1">
    <citation type="submission" date="2024-01" db="EMBL/GenBank/DDBJ databases">
        <title>A draft genome for the cacao thread blight pathogen Marasmiellus scandens.</title>
        <authorList>
            <person name="Baruah I.K."/>
            <person name="Leung J."/>
            <person name="Bukari Y."/>
            <person name="Amoako-Attah I."/>
            <person name="Meinhardt L.W."/>
            <person name="Bailey B.A."/>
            <person name="Cohen S.P."/>
        </authorList>
    </citation>
    <scope>NUCLEOTIDE SEQUENCE [LARGE SCALE GENOMIC DNA]</scope>
    <source>
        <strain evidence="3 4">GH-19</strain>
    </source>
</reference>
<evidence type="ECO:0000313" key="4">
    <source>
        <dbReference type="Proteomes" id="UP001498398"/>
    </source>
</evidence>
<dbReference type="PANTHER" id="PTHR37539">
    <property type="entry name" value="SECRETED PROTEIN-RELATED"/>
    <property type="match status" value="1"/>
</dbReference>
<name>A0ABR1K5A9_9AGAR</name>
<keyword evidence="4" id="KW-1185">Reference proteome</keyword>
<comment type="caution">
    <text evidence="3">The sequence shown here is derived from an EMBL/GenBank/DDBJ whole genome shotgun (WGS) entry which is preliminary data.</text>
</comment>
<dbReference type="InterPro" id="IPR018713">
    <property type="entry name" value="MPAB/Lcp_cat_dom"/>
</dbReference>
<feature type="transmembrane region" description="Helical" evidence="1">
    <location>
        <begin position="458"/>
        <end position="478"/>
    </location>
</feature>
<evidence type="ECO:0000259" key="2">
    <source>
        <dbReference type="Pfam" id="PF09995"/>
    </source>
</evidence>
<keyword evidence="1" id="KW-0472">Membrane</keyword>
<feature type="domain" description="ER-bound oxygenase mpaB/mpaB'/Rubber oxygenase catalytic" evidence="2">
    <location>
        <begin position="156"/>
        <end position="366"/>
    </location>
</feature>
<keyword evidence="1" id="KW-1133">Transmembrane helix</keyword>